<evidence type="ECO:0000313" key="2">
    <source>
        <dbReference type="EMBL" id="ADZ10531.1"/>
    </source>
</evidence>
<accession>F0T624</accession>
<dbReference type="eggNOG" id="arCOG09465">
    <property type="taxonomic scope" value="Archaea"/>
</dbReference>
<proteinExistence type="predicted"/>
<feature type="transmembrane region" description="Helical" evidence="1">
    <location>
        <begin position="67"/>
        <end position="87"/>
    </location>
</feature>
<evidence type="ECO:0000313" key="3">
    <source>
        <dbReference type="Proteomes" id="UP000007490"/>
    </source>
</evidence>
<dbReference type="KEGG" id="mel:Metbo_2317"/>
<organism evidence="2 3">
    <name type="scientific">Methanobacterium lacus (strain AL-21)</name>
    <dbReference type="NCBI Taxonomy" id="877455"/>
    <lineage>
        <taxon>Archaea</taxon>
        <taxon>Methanobacteriati</taxon>
        <taxon>Methanobacteriota</taxon>
        <taxon>Methanomada group</taxon>
        <taxon>Methanobacteria</taxon>
        <taxon>Methanobacteriales</taxon>
        <taxon>Methanobacteriaceae</taxon>
        <taxon>Methanobacterium</taxon>
    </lineage>
</organism>
<dbReference type="RefSeq" id="WP_013645882.1">
    <property type="nucleotide sequence ID" value="NC_015216.1"/>
</dbReference>
<keyword evidence="1" id="KW-0472">Membrane</keyword>
<feature type="transmembrane region" description="Helical" evidence="1">
    <location>
        <begin position="34"/>
        <end position="55"/>
    </location>
</feature>
<dbReference type="GeneID" id="10278783"/>
<gene>
    <name evidence="2" type="ordered locus">Metbo_2317</name>
</gene>
<dbReference type="HOGENOM" id="CLU_1369540_0_0_2"/>
<keyword evidence="1" id="KW-0812">Transmembrane</keyword>
<reference evidence="3" key="1">
    <citation type="submission" date="2011-02" db="EMBL/GenBank/DDBJ databases">
        <title>Complete sequence of Methanobacterium sp. AL-21.</title>
        <authorList>
            <consortium name="US DOE Joint Genome Institute"/>
            <person name="Lucas S."/>
            <person name="Copeland A."/>
            <person name="Lapidus A."/>
            <person name="Cheng J.-F."/>
            <person name="Goodwin L."/>
            <person name="Pitluck S."/>
            <person name="Chertkov O."/>
            <person name="Detter J.C."/>
            <person name="Han C."/>
            <person name="Tapia R."/>
            <person name="Land M."/>
            <person name="Hauser L."/>
            <person name="Kyrpides N."/>
            <person name="Ivanova N."/>
            <person name="Mikhailova N."/>
            <person name="Pagani I."/>
            <person name="Cadillo-Quiroz H."/>
            <person name="Imachi H."/>
            <person name="Zinder S."/>
            <person name="Liu W."/>
            <person name="Woyke T."/>
        </authorList>
    </citation>
    <scope>NUCLEOTIDE SEQUENCE [LARGE SCALE GENOMIC DNA]</scope>
    <source>
        <strain evidence="3">AL-21</strain>
    </source>
</reference>
<dbReference type="AlphaFoldDB" id="F0T624"/>
<reference evidence="2 3" key="2">
    <citation type="journal article" date="2014" name="Int. J. Syst. Evol. Microbiol.">
        <title>Methanobacterium paludis sp. nov. and a novel strain of Methanobacterium lacus isolated from northern peatlands.</title>
        <authorList>
            <person name="Cadillo-Quiroz H."/>
            <person name="Brauer S.L."/>
            <person name="Goodson N."/>
            <person name="Yavitt J.B."/>
            <person name="Zinder S.H."/>
        </authorList>
    </citation>
    <scope>NUCLEOTIDE SEQUENCE [LARGE SCALE GENOMIC DNA]</scope>
    <source>
        <strain evidence="2 3">AL-21</strain>
    </source>
</reference>
<keyword evidence="3" id="KW-1185">Reference proteome</keyword>
<sequence>MNISPIEKRLIHVTAFLIVVFIFSELYNTHLIPLSYGIFFIIIITFLGFILQYYIKVDESKEHTKLILWESLIIILLIGMIVNPFYISDSLEDNTQNIFQNSCSDISYYELNKNFNNYEGKKVKFSGFVEHTDVEGDSKLIILDVNKEPNDKIAVFHTGDLSINANNSITVYGIITGKRELSDPGKFYPTITAFYINST</sequence>
<name>F0T624_METLA</name>
<dbReference type="Proteomes" id="UP000007490">
    <property type="component" value="Chromosome"/>
</dbReference>
<evidence type="ECO:0000256" key="1">
    <source>
        <dbReference type="SAM" id="Phobius"/>
    </source>
</evidence>
<keyword evidence="1" id="KW-1133">Transmembrane helix</keyword>
<protein>
    <submittedName>
        <fullName evidence="2">Uncharacterized protein</fullName>
    </submittedName>
</protein>
<dbReference type="EMBL" id="CP002551">
    <property type="protein sequence ID" value="ADZ10531.1"/>
    <property type="molecule type" value="Genomic_DNA"/>
</dbReference>
<feature type="transmembrane region" description="Helical" evidence="1">
    <location>
        <begin position="9"/>
        <end position="28"/>
    </location>
</feature>